<gene>
    <name evidence="1" type="ORF">DPO64_20285</name>
</gene>
<organism evidence="1">
    <name type="scientific">Salmonella enterica subsp. enterica serovar Schwarzengrund</name>
    <dbReference type="NCBI Taxonomy" id="340190"/>
    <lineage>
        <taxon>Bacteria</taxon>
        <taxon>Pseudomonadati</taxon>
        <taxon>Pseudomonadota</taxon>
        <taxon>Gammaproteobacteria</taxon>
        <taxon>Enterobacterales</taxon>
        <taxon>Enterobacteriaceae</taxon>
        <taxon>Salmonella</taxon>
    </lineage>
</organism>
<dbReference type="AlphaFoldDB" id="A0A5U9QWT7"/>
<dbReference type="GO" id="GO:0022857">
    <property type="term" value="F:transmembrane transporter activity"/>
    <property type="evidence" value="ECO:0007669"/>
    <property type="project" value="InterPro"/>
</dbReference>
<reference evidence="1" key="1">
    <citation type="submission" date="2018-06" db="EMBL/GenBank/DDBJ databases">
        <authorList>
            <person name="Ashton P.M."/>
            <person name="Dallman T."/>
            <person name="Nair S."/>
            <person name="De Pinna E."/>
            <person name="Peters T."/>
            <person name="Grant K."/>
        </authorList>
    </citation>
    <scope>NUCLEOTIDE SEQUENCE</scope>
    <source>
        <strain evidence="1">414576</strain>
    </source>
</reference>
<evidence type="ECO:0000313" key="1">
    <source>
        <dbReference type="EMBL" id="EBS3656533.1"/>
    </source>
</evidence>
<feature type="non-terminal residue" evidence="1">
    <location>
        <position position="81"/>
    </location>
</feature>
<accession>A0A5U9QWT7</accession>
<dbReference type="EMBL" id="AAGVIB010000095">
    <property type="protein sequence ID" value="EBS3656533.1"/>
    <property type="molecule type" value="Genomic_DNA"/>
</dbReference>
<sequence length="81" mass="8773">MKLSLPALRNTPWFKATSGQWRYALRNTIAMCLALTFAYYLNLDEPYWAMTSAAVVSFPTVGGVISKSLGRIAGSLLGATA</sequence>
<dbReference type="Pfam" id="PF04632">
    <property type="entry name" value="FUSC"/>
    <property type="match status" value="1"/>
</dbReference>
<name>A0A5U9QWT7_SALET</name>
<comment type="caution">
    <text evidence="1">The sequence shown here is derived from an EMBL/GenBank/DDBJ whole genome shotgun (WGS) entry which is preliminary data.</text>
</comment>
<dbReference type="GO" id="GO:0005886">
    <property type="term" value="C:plasma membrane"/>
    <property type="evidence" value="ECO:0007669"/>
    <property type="project" value="InterPro"/>
</dbReference>
<protein>
    <submittedName>
        <fullName evidence="1">FUSC family protein</fullName>
    </submittedName>
</protein>
<proteinExistence type="predicted"/>
<dbReference type="InterPro" id="IPR006726">
    <property type="entry name" value="PHBA_efflux_AaeB/fusaric-R"/>
</dbReference>